<accession>A0ABR6WBM1</accession>
<reference evidence="1 2" key="1">
    <citation type="submission" date="2019-06" db="EMBL/GenBank/DDBJ databases">
        <title>Spirosoma utsteinense sp. nov. isolated from Antarctic ice-free soils.</title>
        <authorList>
            <person name="Tahon G."/>
        </authorList>
    </citation>
    <scope>NUCLEOTIDE SEQUENCE [LARGE SCALE GENOMIC DNA]</scope>
    <source>
        <strain evidence="1 2">LMG 31447</strain>
    </source>
</reference>
<sequence>MAAISYHGTAFINTEGQPHDEVFFVEDLAHQCGHIIFNTLTLHTTDFLKINKETPMSGLTGVVYDNRSVYGALHGLFTYISILHCLTKCIKLEVFNPSQCVEAFSRIGFFMRKFEIDLNYMNMPQIYTSKGQQIYDGALASFEQVKKEFGADFKDKCYDNQPYIFNYHLFQKINPTF</sequence>
<gene>
    <name evidence="1" type="ORF">FH603_4468</name>
</gene>
<name>A0ABR6WBM1_9BACT</name>
<dbReference type="RefSeq" id="WP_186739865.1">
    <property type="nucleotide sequence ID" value="NZ_VFIA01000034.1"/>
</dbReference>
<evidence type="ECO:0000313" key="1">
    <source>
        <dbReference type="EMBL" id="MBC3793941.1"/>
    </source>
</evidence>
<keyword evidence="2" id="KW-1185">Reference proteome</keyword>
<organism evidence="1 2">
    <name type="scientific">Spirosoma utsteinense</name>
    <dbReference type="NCBI Taxonomy" id="2585773"/>
    <lineage>
        <taxon>Bacteria</taxon>
        <taxon>Pseudomonadati</taxon>
        <taxon>Bacteroidota</taxon>
        <taxon>Cytophagia</taxon>
        <taxon>Cytophagales</taxon>
        <taxon>Cytophagaceae</taxon>
        <taxon>Spirosoma</taxon>
    </lineage>
</organism>
<dbReference type="Proteomes" id="UP000700732">
    <property type="component" value="Unassembled WGS sequence"/>
</dbReference>
<evidence type="ECO:0000313" key="2">
    <source>
        <dbReference type="Proteomes" id="UP000700732"/>
    </source>
</evidence>
<proteinExistence type="predicted"/>
<protein>
    <submittedName>
        <fullName evidence="1">Uncharacterized protein</fullName>
    </submittedName>
</protein>
<comment type="caution">
    <text evidence="1">The sequence shown here is derived from an EMBL/GenBank/DDBJ whole genome shotgun (WGS) entry which is preliminary data.</text>
</comment>
<dbReference type="EMBL" id="VFIA01000034">
    <property type="protein sequence ID" value="MBC3793941.1"/>
    <property type="molecule type" value="Genomic_DNA"/>
</dbReference>